<dbReference type="AlphaFoldDB" id="A0A498RAX4"/>
<evidence type="ECO:0000313" key="3">
    <source>
        <dbReference type="Proteomes" id="UP000277811"/>
    </source>
</evidence>
<keyword evidence="3" id="KW-1185">Reference proteome</keyword>
<feature type="transmembrane region" description="Helical" evidence="1">
    <location>
        <begin position="33"/>
        <end position="52"/>
    </location>
</feature>
<keyword evidence="1" id="KW-0812">Transmembrane</keyword>
<reference evidence="2 3" key="1">
    <citation type="submission" date="2018-06" db="EMBL/GenBank/DDBJ databases">
        <authorList>
            <person name="Strepis N."/>
        </authorList>
    </citation>
    <scope>NUCLEOTIDE SEQUENCE [LARGE SCALE GENOMIC DNA]</scope>
    <source>
        <strain evidence="2">LUCI</strain>
    </source>
</reference>
<dbReference type="Pfam" id="PF09581">
    <property type="entry name" value="Spore_III_AF"/>
    <property type="match status" value="1"/>
</dbReference>
<organism evidence="2 3">
    <name type="scientific">Lucifera butyrica</name>
    <dbReference type="NCBI Taxonomy" id="1351585"/>
    <lineage>
        <taxon>Bacteria</taxon>
        <taxon>Bacillati</taxon>
        <taxon>Bacillota</taxon>
        <taxon>Negativicutes</taxon>
        <taxon>Veillonellales</taxon>
        <taxon>Veillonellaceae</taxon>
        <taxon>Lucifera</taxon>
    </lineage>
</organism>
<dbReference type="Proteomes" id="UP000277811">
    <property type="component" value="Unassembled WGS sequence"/>
</dbReference>
<proteinExistence type="predicted"/>
<protein>
    <submittedName>
        <fullName evidence="2">Spore iii af: stage iii sporulation protein af</fullName>
    </submittedName>
</protein>
<dbReference type="OrthoDB" id="1681124at2"/>
<dbReference type="NCBIfam" id="TIGR02896">
    <property type="entry name" value="spore_III_AF"/>
    <property type="match status" value="1"/>
</dbReference>
<keyword evidence="1" id="KW-0472">Membrane</keyword>
<accession>A0A498RAX4</accession>
<feature type="transmembrane region" description="Helical" evidence="1">
    <location>
        <begin position="6"/>
        <end position="26"/>
    </location>
</feature>
<sequence>MFDMISMWVKNVIFIVLFAVFLEFLLPRSNMQRFVRVIMGLFIMLAILNPVVELMQHPWRAEETMLAMPSSNGQTAQILAETRKTAQAREQLTLELYERDMARQIQATVEAVDGVAGAQVSVRASLVPEHGPVKIESVKILIRPGNHAAQAPIRKIVIDKAPAKEENKIDLALKRKIQNIIVQLYQLRPEQIQIETMPD</sequence>
<keyword evidence="1" id="KW-1133">Transmembrane helix</keyword>
<name>A0A498RAX4_9FIRM</name>
<gene>
    <name evidence="2" type="ORF">LUCI_3282</name>
</gene>
<dbReference type="InterPro" id="IPR014245">
    <property type="entry name" value="Spore_III_AF"/>
</dbReference>
<evidence type="ECO:0000313" key="2">
    <source>
        <dbReference type="EMBL" id="VBB08017.1"/>
    </source>
</evidence>
<evidence type="ECO:0000256" key="1">
    <source>
        <dbReference type="SAM" id="Phobius"/>
    </source>
</evidence>
<dbReference type="EMBL" id="UPPP01000083">
    <property type="protein sequence ID" value="VBB08017.1"/>
    <property type="molecule type" value="Genomic_DNA"/>
</dbReference>
<dbReference type="RefSeq" id="WP_122628933.1">
    <property type="nucleotide sequence ID" value="NZ_UPPP01000083.1"/>
</dbReference>